<feature type="coiled-coil region" evidence="3">
    <location>
        <begin position="112"/>
        <end position="139"/>
    </location>
</feature>
<dbReference type="AlphaFoldDB" id="A0A5J9WT54"/>
<evidence type="ECO:0000256" key="1">
    <source>
        <dbReference type="ARBA" id="ARBA00009063"/>
    </source>
</evidence>
<dbReference type="InterPro" id="IPR006011">
    <property type="entry name" value="Syntaxin_N"/>
</dbReference>
<protein>
    <recommendedName>
        <fullName evidence="5">t-SNARE coiled-coil homology domain-containing protein</fullName>
    </recommendedName>
</protein>
<dbReference type="InterPro" id="IPR006012">
    <property type="entry name" value="Syntaxin/epimorphin_CS"/>
</dbReference>
<dbReference type="Gene3D" id="1.20.5.110">
    <property type="match status" value="1"/>
</dbReference>
<dbReference type="SUPFAM" id="SSF47661">
    <property type="entry name" value="t-snare proteins"/>
    <property type="match status" value="1"/>
</dbReference>
<organism evidence="6 7">
    <name type="scientific">Eragrostis curvula</name>
    <name type="common">weeping love grass</name>
    <dbReference type="NCBI Taxonomy" id="38414"/>
    <lineage>
        <taxon>Eukaryota</taxon>
        <taxon>Viridiplantae</taxon>
        <taxon>Streptophyta</taxon>
        <taxon>Embryophyta</taxon>
        <taxon>Tracheophyta</taxon>
        <taxon>Spermatophyta</taxon>
        <taxon>Magnoliopsida</taxon>
        <taxon>Liliopsida</taxon>
        <taxon>Poales</taxon>
        <taxon>Poaceae</taxon>
        <taxon>PACMAD clade</taxon>
        <taxon>Chloridoideae</taxon>
        <taxon>Eragrostideae</taxon>
        <taxon>Eragrostidinae</taxon>
        <taxon>Eragrostis</taxon>
    </lineage>
</organism>
<dbReference type="InterPro" id="IPR010989">
    <property type="entry name" value="SNARE"/>
</dbReference>
<proteinExistence type="inferred from homology"/>
<gene>
    <name evidence="6" type="ORF">EJB05_02723</name>
</gene>
<feature type="non-terminal residue" evidence="6">
    <location>
        <position position="1"/>
    </location>
</feature>
<feature type="coiled-coil region" evidence="3">
    <location>
        <begin position="31"/>
        <end position="65"/>
    </location>
</feature>
<keyword evidence="7" id="KW-1185">Reference proteome</keyword>
<dbReference type="Gramene" id="TVU51308">
    <property type="protein sequence ID" value="TVU51308"/>
    <property type="gene ID" value="EJB05_02723"/>
</dbReference>
<evidence type="ECO:0000256" key="2">
    <source>
        <dbReference type="ARBA" id="ARBA00022927"/>
    </source>
</evidence>
<evidence type="ECO:0000256" key="3">
    <source>
        <dbReference type="SAM" id="Coils"/>
    </source>
</evidence>
<evidence type="ECO:0000259" key="5">
    <source>
        <dbReference type="PROSITE" id="PS50192"/>
    </source>
</evidence>
<dbReference type="GO" id="GO:0005484">
    <property type="term" value="F:SNAP receptor activity"/>
    <property type="evidence" value="ECO:0007669"/>
    <property type="project" value="InterPro"/>
</dbReference>
<keyword evidence="2" id="KW-0813">Transport</keyword>
<dbReference type="GO" id="GO:0006906">
    <property type="term" value="P:vesicle fusion"/>
    <property type="evidence" value="ECO:0007669"/>
    <property type="project" value="TreeGrafter"/>
</dbReference>
<reference evidence="6 7" key="1">
    <citation type="journal article" date="2019" name="Sci. Rep.">
        <title>A high-quality genome of Eragrostis curvula grass provides insights into Poaceae evolution and supports new strategies to enhance forage quality.</title>
        <authorList>
            <person name="Carballo J."/>
            <person name="Santos B.A.C.M."/>
            <person name="Zappacosta D."/>
            <person name="Garbus I."/>
            <person name="Selva J.P."/>
            <person name="Gallo C.A."/>
            <person name="Diaz A."/>
            <person name="Albertini E."/>
            <person name="Caccamo M."/>
            <person name="Echenique V."/>
        </authorList>
    </citation>
    <scope>NUCLEOTIDE SEQUENCE [LARGE SCALE GENOMIC DNA]</scope>
    <source>
        <strain evidence="7">cv. Victoria</strain>
        <tissue evidence="6">Leaf</tissue>
    </source>
</reference>
<evidence type="ECO:0000313" key="7">
    <source>
        <dbReference type="Proteomes" id="UP000324897"/>
    </source>
</evidence>
<feature type="transmembrane region" description="Helical" evidence="4">
    <location>
        <begin position="261"/>
        <end position="284"/>
    </location>
</feature>
<keyword evidence="4" id="KW-0472">Membrane</keyword>
<dbReference type="GO" id="GO:0048278">
    <property type="term" value="P:vesicle docking"/>
    <property type="evidence" value="ECO:0007669"/>
    <property type="project" value="TreeGrafter"/>
</dbReference>
<evidence type="ECO:0000256" key="4">
    <source>
        <dbReference type="SAM" id="Phobius"/>
    </source>
</evidence>
<keyword evidence="4" id="KW-1133">Transmembrane helix</keyword>
<dbReference type="SMART" id="SM00397">
    <property type="entry name" value="t_SNARE"/>
    <property type="match status" value="1"/>
</dbReference>
<comment type="similarity">
    <text evidence="1">Belongs to the syntaxin family.</text>
</comment>
<evidence type="ECO:0000313" key="6">
    <source>
        <dbReference type="EMBL" id="TVU51308.1"/>
    </source>
</evidence>
<accession>A0A5J9WT54</accession>
<dbReference type="GO" id="GO:0012505">
    <property type="term" value="C:endomembrane system"/>
    <property type="evidence" value="ECO:0007669"/>
    <property type="project" value="TreeGrafter"/>
</dbReference>
<dbReference type="PANTHER" id="PTHR19957">
    <property type="entry name" value="SYNTAXIN"/>
    <property type="match status" value="1"/>
</dbReference>
<dbReference type="Pfam" id="PF00804">
    <property type="entry name" value="Syntaxin"/>
    <property type="match status" value="1"/>
</dbReference>
<keyword evidence="4" id="KW-0812">Transmembrane</keyword>
<dbReference type="GO" id="GO:0006886">
    <property type="term" value="P:intracellular protein transport"/>
    <property type="evidence" value="ECO:0007669"/>
    <property type="project" value="InterPro"/>
</dbReference>
<comment type="caution">
    <text evidence="6">The sequence shown here is derived from an EMBL/GenBank/DDBJ whole genome shotgun (WGS) entry which is preliminary data.</text>
</comment>
<dbReference type="PROSITE" id="PS00914">
    <property type="entry name" value="SYNTAXIN"/>
    <property type="match status" value="1"/>
</dbReference>
<keyword evidence="2" id="KW-0653">Protein transport</keyword>
<dbReference type="EMBL" id="RWGY01000002">
    <property type="protein sequence ID" value="TVU51308.1"/>
    <property type="molecule type" value="Genomic_DNA"/>
</dbReference>
<dbReference type="PANTHER" id="PTHR19957:SF266">
    <property type="entry name" value="OS12G0192300 PROTEIN"/>
    <property type="match status" value="1"/>
</dbReference>
<dbReference type="GO" id="GO:0000149">
    <property type="term" value="F:SNARE binding"/>
    <property type="evidence" value="ECO:0007669"/>
    <property type="project" value="TreeGrafter"/>
</dbReference>
<dbReference type="GO" id="GO:0006887">
    <property type="term" value="P:exocytosis"/>
    <property type="evidence" value="ECO:0007669"/>
    <property type="project" value="TreeGrafter"/>
</dbReference>
<dbReference type="InterPro" id="IPR000727">
    <property type="entry name" value="T_SNARE_dom"/>
</dbReference>
<name>A0A5J9WT54_9POAL</name>
<sequence length="307" mass="31688">MNDLMTDSFVAAAAKAQQGGAPASAGDDPELRAFLAEADAAKNEMAALRDELSQLRSAHEASKNVVVVAGSGGGSAAATQAALVRLLGSARRLRARLASMDRRAPAPAAHAAAGLRGRVRDLTADVQALRRQVSAERRDDAARRYLAVAGDAPTEEQLDRLLAAADANGAGDDSDAAMRAALLSAAGEEQEAAAKEVAEVERGLLELQQLFLDMAVLVESQGARVDDIEQQVAAAAGDICAAEEELTGARRLQRAARRRKLCLAGGAAALVLVAVAVVAALVLVRRGGQAGNLLQLLLLADADQPAR</sequence>
<dbReference type="PROSITE" id="PS50192">
    <property type="entry name" value="T_SNARE"/>
    <property type="match status" value="1"/>
</dbReference>
<dbReference type="InterPro" id="IPR045242">
    <property type="entry name" value="Syntaxin"/>
</dbReference>
<dbReference type="GO" id="GO:0005886">
    <property type="term" value="C:plasma membrane"/>
    <property type="evidence" value="ECO:0007669"/>
    <property type="project" value="TreeGrafter"/>
</dbReference>
<dbReference type="Proteomes" id="UP000324897">
    <property type="component" value="Chromosome 6"/>
</dbReference>
<dbReference type="OrthoDB" id="696648at2759"/>
<keyword evidence="3" id="KW-0175">Coiled coil</keyword>
<dbReference type="GO" id="GO:0031201">
    <property type="term" value="C:SNARE complex"/>
    <property type="evidence" value="ECO:0007669"/>
    <property type="project" value="TreeGrafter"/>
</dbReference>
<feature type="domain" description="T-SNARE coiled-coil homology" evidence="5">
    <location>
        <begin position="187"/>
        <end position="249"/>
    </location>
</feature>